<comment type="subcellular location">
    <subcellularLocation>
        <location evidence="8">Cytoplasm</location>
    </subcellularLocation>
</comment>
<dbReference type="InterPro" id="IPR036726">
    <property type="entry name" value="GTP1_OBG_dom_sf"/>
</dbReference>
<evidence type="ECO:0000256" key="5">
    <source>
        <dbReference type="ARBA" id="ARBA00022801"/>
    </source>
</evidence>
<comment type="subunit">
    <text evidence="8">Monomer.</text>
</comment>
<evidence type="ECO:0000313" key="12">
    <source>
        <dbReference type="EMBL" id="QDV08370.1"/>
    </source>
</evidence>
<comment type="caution">
    <text evidence="8">Lacks conserved residue(s) required for the propagation of feature annotation.</text>
</comment>
<feature type="domain" description="Obg" evidence="11">
    <location>
        <begin position="2"/>
        <end position="160"/>
    </location>
</feature>
<dbReference type="EC" id="3.6.5.-" evidence="8"/>
<comment type="function">
    <text evidence="8">An essential GTPase which binds GTP, GDP and possibly (p)ppGpp with moderate affinity, with high nucleotide exchange rates and a fairly low GTP hydrolysis rate. Plays a role in control of the cell cycle, stress response, ribosome biogenesis and in those bacteria that undergo differentiation, in morphogenesis control.</text>
</comment>
<dbReference type="PANTHER" id="PTHR11702">
    <property type="entry name" value="DEVELOPMENTALLY REGULATED GTP-BINDING PROTEIN-RELATED"/>
    <property type="match status" value="1"/>
</dbReference>
<evidence type="ECO:0000313" key="13">
    <source>
        <dbReference type="Proteomes" id="UP000320390"/>
    </source>
</evidence>
<dbReference type="InterPro" id="IPR031167">
    <property type="entry name" value="G_OBG"/>
</dbReference>
<dbReference type="InterPro" id="IPR027417">
    <property type="entry name" value="P-loop_NTPase"/>
</dbReference>
<keyword evidence="5 8" id="KW-0378">Hydrolase</keyword>
<dbReference type="GO" id="GO:0042254">
    <property type="term" value="P:ribosome biogenesis"/>
    <property type="evidence" value="ECO:0007669"/>
    <property type="project" value="UniProtKB-UniRule"/>
</dbReference>
<evidence type="ECO:0000256" key="7">
    <source>
        <dbReference type="ARBA" id="ARBA00023134"/>
    </source>
</evidence>
<dbReference type="NCBIfam" id="NF008955">
    <property type="entry name" value="PRK12297.1"/>
    <property type="match status" value="1"/>
</dbReference>
<dbReference type="GO" id="GO:0043022">
    <property type="term" value="F:ribosome binding"/>
    <property type="evidence" value="ECO:0007669"/>
    <property type="project" value="UniProtKB-ARBA"/>
</dbReference>
<dbReference type="InterPro" id="IPR045086">
    <property type="entry name" value="OBG_GTPase"/>
</dbReference>
<dbReference type="InterPro" id="IPR006074">
    <property type="entry name" value="GTP1-OBG_CS"/>
</dbReference>
<dbReference type="HAMAP" id="MF_01454">
    <property type="entry name" value="GTPase_Obg"/>
    <property type="match status" value="1"/>
</dbReference>
<evidence type="ECO:0000256" key="6">
    <source>
        <dbReference type="ARBA" id="ARBA00022842"/>
    </source>
</evidence>
<dbReference type="RefSeq" id="WP_145200905.1">
    <property type="nucleotide sequence ID" value="NZ_CP036434.1"/>
</dbReference>
<keyword evidence="3 8" id="KW-0479">Metal-binding</keyword>
<feature type="region of interest" description="Disordered" evidence="9">
    <location>
        <begin position="24"/>
        <end position="44"/>
    </location>
</feature>
<feature type="binding site" evidence="8">
    <location>
        <begin position="192"/>
        <end position="196"/>
    </location>
    <ligand>
        <name>GTP</name>
        <dbReference type="ChEBI" id="CHEBI:37565"/>
    </ligand>
</feature>
<keyword evidence="6 8" id="KW-0460">Magnesium</keyword>
<dbReference type="Pfam" id="PF01018">
    <property type="entry name" value="GTP1_OBG"/>
    <property type="match status" value="1"/>
</dbReference>
<dbReference type="SUPFAM" id="SSF52540">
    <property type="entry name" value="P-loop containing nucleoside triphosphate hydrolases"/>
    <property type="match status" value="1"/>
</dbReference>
<dbReference type="PIRSF" id="PIRSF002401">
    <property type="entry name" value="GTP_bd_Obg/CgtA"/>
    <property type="match status" value="1"/>
</dbReference>
<dbReference type="GO" id="GO:0005525">
    <property type="term" value="F:GTP binding"/>
    <property type="evidence" value="ECO:0007669"/>
    <property type="project" value="UniProtKB-UniRule"/>
</dbReference>
<dbReference type="InterPro" id="IPR006169">
    <property type="entry name" value="GTP1_OBG_dom"/>
</dbReference>
<evidence type="ECO:0000259" key="11">
    <source>
        <dbReference type="PROSITE" id="PS51883"/>
    </source>
</evidence>
<organism evidence="12 13">
    <name type="scientific">Saltatorellus ferox</name>
    <dbReference type="NCBI Taxonomy" id="2528018"/>
    <lineage>
        <taxon>Bacteria</taxon>
        <taxon>Pseudomonadati</taxon>
        <taxon>Planctomycetota</taxon>
        <taxon>Planctomycetia</taxon>
        <taxon>Planctomycetia incertae sedis</taxon>
        <taxon>Saltatorellus</taxon>
    </lineage>
</organism>
<feature type="domain" description="OBG-type G" evidence="10">
    <location>
        <begin position="161"/>
        <end position="330"/>
    </location>
</feature>
<feature type="binding site" evidence="8">
    <location>
        <begin position="311"/>
        <end position="313"/>
    </location>
    <ligand>
        <name>GTP</name>
        <dbReference type="ChEBI" id="CHEBI:37565"/>
    </ligand>
</feature>
<keyword evidence="13" id="KW-1185">Reference proteome</keyword>
<keyword evidence="2 8" id="KW-0963">Cytoplasm</keyword>
<dbReference type="CDD" id="cd01898">
    <property type="entry name" value="Obg"/>
    <property type="match status" value="1"/>
</dbReference>
<evidence type="ECO:0000256" key="3">
    <source>
        <dbReference type="ARBA" id="ARBA00022723"/>
    </source>
</evidence>
<dbReference type="NCBIfam" id="TIGR02729">
    <property type="entry name" value="Obg_CgtA"/>
    <property type="match status" value="1"/>
</dbReference>
<accession>A0A518EWC0</accession>
<dbReference type="InterPro" id="IPR014100">
    <property type="entry name" value="GTP-bd_Obg/CgtA"/>
</dbReference>
<evidence type="ECO:0000256" key="8">
    <source>
        <dbReference type="HAMAP-Rule" id="MF_01454"/>
    </source>
</evidence>
<dbReference type="Gene3D" id="3.40.50.300">
    <property type="entry name" value="P-loop containing nucleotide triphosphate hydrolases"/>
    <property type="match status" value="1"/>
</dbReference>
<feature type="binding site" evidence="8">
    <location>
        <begin position="214"/>
        <end position="217"/>
    </location>
    <ligand>
        <name>GTP</name>
        <dbReference type="ChEBI" id="CHEBI:37565"/>
    </ligand>
</feature>
<proteinExistence type="inferred from homology"/>
<evidence type="ECO:0000256" key="1">
    <source>
        <dbReference type="ARBA" id="ARBA00007699"/>
    </source>
</evidence>
<protein>
    <recommendedName>
        <fullName evidence="8">GTPase Obg</fullName>
        <ecNumber evidence="8">3.6.5.-</ecNumber>
    </recommendedName>
    <alternativeName>
        <fullName evidence="8">GTP-binding protein Obg</fullName>
    </alternativeName>
</protein>
<dbReference type="AlphaFoldDB" id="A0A518EWC0"/>
<dbReference type="GO" id="GO:0005737">
    <property type="term" value="C:cytoplasm"/>
    <property type="evidence" value="ECO:0007669"/>
    <property type="project" value="UniProtKB-SubCell"/>
</dbReference>
<dbReference type="Pfam" id="PF01926">
    <property type="entry name" value="MMR_HSR1"/>
    <property type="match status" value="1"/>
</dbReference>
<dbReference type="EMBL" id="CP036434">
    <property type="protein sequence ID" value="QDV08370.1"/>
    <property type="molecule type" value="Genomic_DNA"/>
</dbReference>
<gene>
    <name evidence="8 12" type="primary">obg</name>
    <name evidence="12" type="ORF">Poly30_39080</name>
</gene>
<name>A0A518EWC0_9BACT</name>
<dbReference type="GO" id="GO:0003924">
    <property type="term" value="F:GTPase activity"/>
    <property type="evidence" value="ECO:0007669"/>
    <property type="project" value="UniProtKB-UniRule"/>
</dbReference>
<dbReference type="InterPro" id="IPR006073">
    <property type="entry name" value="GTP-bd"/>
</dbReference>
<dbReference type="Proteomes" id="UP000320390">
    <property type="component" value="Chromosome"/>
</dbReference>
<evidence type="ECO:0000256" key="2">
    <source>
        <dbReference type="ARBA" id="ARBA00022490"/>
    </source>
</evidence>
<dbReference type="Gene3D" id="2.70.210.12">
    <property type="entry name" value="GTP1/OBG domain"/>
    <property type="match status" value="1"/>
</dbReference>
<dbReference type="SUPFAM" id="SSF82051">
    <property type="entry name" value="Obg GTP-binding protein N-terminal domain"/>
    <property type="match status" value="1"/>
</dbReference>
<feature type="binding site" evidence="8">
    <location>
        <position position="194"/>
    </location>
    <ligand>
        <name>Mg(2+)</name>
        <dbReference type="ChEBI" id="CHEBI:18420"/>
    </ligand>
</feature>
<dbReference type="PRINTS" id="PR00326">
    <property type="entry name" value="GTP1OBG"/>
</dbReference>
<feature type="compositionally biased region" description="Gly residues" evidence="9">
    <location>
        <begin position="34"/>
        <end position="44"/>
    </location>
</feature>
<feature type="binding site" evidence="8">
    <location>
        <position position="174"/>
    </location>
    <ligand>
        <name>Mg(2+)</name>
        <dbReference type="ChEBI" id="CHEBI:18420"/>
    </ligand>
</feature>
<dbReference type="NCBIfam" id="NF008956">
    <property type="entry name" value="PRK12299.1"/>
    <property type="match status" value="1"/>
</dbReference>
<keyword evidence="7 8" id="KW-0342">GTP-binding</keyword>
<reference evidence="12 13" key="1">
    <citation type="submission" date="2019-02" db="EMBL/GenBank/DDBJ databases">
        <title>Deep-cultivation of Planctomycetes and their phenomic and genomic characterization uncovers novel biology.</title>
        <authorList>
            <person name="Wiegand S."/>
            <person name="Jogler M."/>
            <person name="Boedeker C."/>
            <person name="Pinto D."/>
            <person name="Vollmers J."/>
            <person name="Rivas-Marin E."/>
            <person name="Kohn T."/>
            <person name="Peeters S.H."/>
            <person name="Heuer A."/>
            <person name="Rast P."/>
            <person name="Oberbeckmann S."/>
            <person name="Bunk B."/>
            <person name="Jeske O."/>
            <person name="Meyerdierks A."/>
            <person name="Storesund J.E."/>
            <person name="Kallscheuer N."/>
            <person name="Luecker S."/>
            <person name="Lage O.M."/>
            <person name="Pohl T."/>
            <person name="Merkel B.J."/>
            <person name="Hornburger P."/>
            <person name="Mueller R.-W."/>
            <person name="Bruemmer F."/>
            <person name="Labrenz M."/>
            <person name="Spormann A.M."/>
            <person name="Op den Camp H."/>
            <person name="Overmann J."/>
            <person name="Amann R."/>
            <person name="Jetten M.S.M."/>
            <person name="Mascher T."/>
            <person name="Medema M.H."/>
            <person name="Devos D.P."/>
            <person name="Kaster A.-K."/>
            <person name="Ovreas L."/>
            <person name="Rohde M."/>
            <person name="Galperin M.Y."/>
            <person name="Jogler C."/>
        </authorList>
    </citation>
    <scope>NUCLEOTIDE SEQUENCE [LARGE SCALE GENOMIC DNA]</scope>
    <source>
        <strain evidence="12 13">Poly30</strain>
    </source>
</reference>
<sequence>MASFRDEAEIDVVAGKGGDGTISFRHEAHAPLGGPDGGDGGRGGSVIFRASTNVHSLLDIGRRFRFVARNGGPGGPRAMTGRSADDLVVEVPVGTLIFDAERGNLMRDLATPEEELVVAQGGKAGKGNIRFATSVVQAPRKATLGTMGESRRLKLELKLFAEVGLLGFPNAGKSTFISRITAATPKIADYPFTTLEPQVGIARVGDYDTLVVADLPGLIEGAAEGAGLGHKFLRHVERCRVLLHIVDVSPTAERDPVEAWEALEDELRRYSPVLAEKPRLTVASKCFEDDGWEERLANLEAAVGVKVLGMSSILGQGVDEVLRAAHKIVRADHAAPDHSGAPDWFREQGSAPGTAGSTEISE</sequence>
<evidence type="ECO:0000259" key="10">
    <source>
        <dbReference type="PROSITE" id="PS51710"/>
    </source>
</evidence>
<dbReference type="PROSITE" id="PS51883">
    <property type="entry name" value="OBG"/>
    <property type="match status" value="1"/>
</dbReference>
<dbReference type="GO" id="GO:0000287">
    <property type="term" value="F:magnesium ion binding"/>
    <property type="evidence" value="ECO:0007669"/>
    <property type="project" value="InterPro"/>
</dbReference>
<evidence type="ECO:0000256" key="4">
    <source>
        <dbReference type="ARBA" id="ARBA00022741"/>
    </source>
</evidence>
<dbReference type="PROSITE" id="PS51710">
    <property type="entry name" value="G_OBG"/>
    <property type="match status" value="1"/>
</dbReference>
<dbReference type="FunFam" id="2.70.210.12:FF:000001">
    <property type="entry name" value="GTPase Obg"/>
    <property type="match status" value="1"/>
</dbReference>
<keyword evidence="4 8" id="KW-0547">Nucleotide-binding</keyword>
<dbReference type="PROSITE" id="PS00905">
    <property type="entry name" value="GTP1_OBG"/>
    <property type="match status" value="1"/>
</dbReference>
<feature type="binding site" evidence="8">
    <location>
        <begin position="167"/>
        <end position="174"/>
    </location>
    <ligand>
        <name>GTP</name>
        <dbReference type="ChEBI" id="CHEBI:37565"/>
    </ligand>
</feature>
<feature type="region of interest" description="Disordered" evidence="9">
    <location>
        <begin position="333"/>
        <end position="362"/>
    </location>
</feature>
<comment type="similarity">
    <text evidence="1 8">Belongs to the TRAFAC class OBG-HflX-like GTPase superfamily. OBG GTPase family.</text>
</comment>
<comment type="cofactor">
    <cofactor evidence="8">
        <name>Mg(2+)</name>
        <dbReference type="ChEBI" id="CHEBI:18420"/>
    </cofactor>
</comment>
<dbReference type="PANTHER" id="PTHR11702:SF31">
    <property type="entry name" value="MITOCHONDRIAL RIBOSOME-ASSOCIATED GTPASE 2"/>
    <property type="match status" value="1"/>
</dbReference>
<dbReference type="OrthoDB" id="9807318at2"/>
<evidence type="ECO:0000256" key="9">
    <source>
        <dbReference type="SAM" id="MobiDB-lite"/>
    </source>
</evidence>